<dbReference type="GO" id="GO:0042545">
    <property type="term" value="P:cell wall modification"/>
    <property type="evidence" value="ECO:0007669"/>
    <property type="project" value="InterPro"/>
</dbReference>
<dbReference type="GO" id="GO:0030599">
    <property type="term" value="F:pectinesterase activity"/>
    <property type="evidence" value="ECO:0007669"/>
    <property type="project" value="InterPro"/>
</dbReference>
<dbReference type="EnsemblPlants" id="LPERR03G22130.1">
    <property type="protein sequence ID" value="LPERR03G22130.1"/>
    <property type="gene ID" value="LPERR03G22130"/>
</dbReference>
<organism evidence="5 6">
    <name type="scientific">Leersia perrieri</name>
    <dbReference type="NCBI Taxonomy" id="77586"/>
    <lineage>
        <taxon>Eukaryota</taxon>
        <taxon>Viridiplantae</taxon>
        <taxon>Streptophyta</taxon>
        <taxon>Embryophyta</taxon>
        <taxon>Tracheophyta</taxon>
        <taxon>Spermatophyta</taxon>
        <taxon>Magnoliopsida</taxon>
        <taxon>Liliopsida</taxon>
        <taxon>Poales</taxon>
        <taxon>Poaceae</taxon>
        <taxon>BOP clade</taxon>
        <taxon>Oryzoideae</taxon>
        <taxon>Oryzeae</taxon>
        <taxon>Oryzinae</taxon>
        <taxon>Leersia</taxon>
    </lineage>
</organism>
<evidence type="ECO:0000256" key="3">
    <source>
        <dbReference type="ARBA" id="ARBA00023085"/>
    </source>
</evidence>
<evidence type="ECO:0000256" key="1">
    <source>
        <dbReference type="ARBA" id="ARBA00005184"/>
    </source>
</evidence>
<proteinExistence type="predicted"/>
<dbReference type="Gramene" id="LPERR03G22130.1">
    <property type="protein sequence ID" value="LPERR03G22130.1"/>
    <property type="gene ID" value="LPERR03G22130"/>
</dbReference>
<dbReference type="HOGENOM" id="CLU_2486618_0_0_1"/>
<dbReference type="InterPro" id="IPR012334">
    <property type="entry name" value="Pectin_lyas_fold"/>
</dbReference>
<dbReference type="GO" id="GO:0045490">
    <property type="term" value="P:pectin catabolic process"/>
    <property type="evidence" value="ECO:0007669"/>
    <property type="project" value="UniProtKB-UniPathway"/>
</dbReference>
<dbReference type="InterPro" id="IPR000070">
    <property type="entry name" value="Pectinesterase_cat"/>
</dbReference>
<dbReference type="Pfam" id="PF01095">
    <property type="entry name" value="Pectinesterase"/>
    <property type="match status" value="1"/>
</dbReference>
<reference evidence="6" key="2">
    <citation type="submission" date="2013-12" db="EMBL/GenBank/DDBJ databases">
        <authorList>
            <person name="Yu Y."/>
            <person name="Lee S."/>
            <person name="de Baynast K."/>
            <person name="Wissotski M."/>
            <person name="Liu L."/>
            <person name="Talag J."/>
            <person name="Goicoechea J."/>
            <person name="Angelova A."/>
            <person name="Jetty R."/>
            <person name="Kudrna D."/>
            <person name="Golser W."/>
            <person name="Rivera L."/>
            <person name="Zhang J."/>
            <person name="Wing R."/>
        </authorList>
    </citation>
    <scope>NUCLEOTIDE SEQUENCE</scope>
</reference>
<keyword evidence="2" id="KW-0378">Hydrolase</keyword>
<evidence type="ECO:0000313" key="5">
    <source>
        <dbReference type="EnsemblPlants" id="LPERR03G22130.1"/>
    </source>
</evidence>
<comment type="pathway">
    <text evidence="1">Glycan metabolism; pectin degradation; 2-dehydro-3-deoxy-D-gluconate from pectin: step 1/5.</text>
</comment>
<evidence type="ECO:0000313" key="6">
    <source>
        <dbReference type="Proteomes" id="UP000032180"/>
    </source>
</evidence>
<evidence type="ECO:0000256" key="2">
    <source>
        <dbReference type="ARBA" id="ARBA00022801"/>
    </source>
</evidence>
<name>A0A0D9VWK6_9ORYZ</name>
<evidence type="ECO:0000259" key="4">
    <source>
        <dbReference type="Pfam" id="PF01095"/>
    </source>
</evidence>
<reference evidence="5 6" key="1">
    <citation type="submission" date="2012-08" db="EMBL/GenBank/DDBJ databases">
        <title>Oryza genome evolution.</title>
        <authorList>
            <person name="Wing R.A."/>
        </authorList>
    </citation>
    <scope>NUCLEOTIDE SEQUENCE</scope>
</reference>
<dbReference type="Proteomes" id="UP000032180">
    <property type="component" value="Chromosome 3"/>
</dbReference>
<accession>A0A0D9VWK6</accession>
<sequence>MVDALERSQKRYTILVKTGIYDEIVRIKRSTWNLTLAGYGARMTVTAGNRSADDGFTTCRVHNEGSNSPEHNMCLQASSGGTLIVIR</sequence>
<dbReference type="SUPFAM" id="SSF51126">
    <property type="entry name" value="Pectin lyase-like"/>
    <property type="match status" value="1"/>
</dbReference>
<dbReference type="InterPro" id="IPR011050">
    <property type="entry name" value="Pectin_lyase_fold/virulence"/>
</dbReference>
<dbReference type="UniPathway" id="UPA00545">
    <property type="reaction ID" value="UER00823"/>
</dbReference>
<dbReference type="AlphaFoldDB" id="A0A0D9VWK6"/>
<dbReference type="Gene3D" id="2.160.20.10">
    <property type="entry name" value="Single-stranded right-handed beta-helix, Pectin lyase-like"/>
    <property type="match status" value="1"/>
</dbReference>
<dbReference type="STRING" id="77586.A0A0D9VWK6"/>
<protein>
    <recommendedName>
        <fullName evidence="4">Pectinesterase catalytic domain-containing protein</fullName>
    </recommendedName>
</protein>
<keyword evidence="3" id="KW-0063">Aspartyl esterase</keyword>
<keyword evidence="6" id="KW-1185">Reference proteome</keyword>
<feature type="domain" description="Pectinesterase catalytic" evidence="4">
    <location>
        <begin position="5"/>
        <end position="80"/>
    </location>
</feature>
<reference evidence="5" key="3">
    <citation type="submission" date="2015-04" db="UniProtKB">
        <authorList>
            <consortium name="EnsemblPlants"/>
        </authorList>
    </citation>
    <scope>IDENTIFICATION</scope>
</reference>